<accession>A0A930YSP5</accession>
<evidence type="ECO:0000313" key="2">
    <source>
        <dbReference type="EMBL" id="MBF4807172.1"/>
    </source>
</evidence>
<feature type="domain" description="Calcineurin-like phosphoesterase" evidence="1">
    <location>
        <begin position="9"/>
        <end position="189"/>
    </location>
</feature>
<dbReference type="SUPFAM" id="SSF56300">
    <property type="entry name" value="Metallo-dependent phosphatases"/>
    <property type="match status" value="1"/>
</dbReference>
<reference evidence="2" key="1">
    <citation type="submission" date="2020-04" db="EMBL/GenBank/DDBJ databases">
        <title>Deep metagenomics examines the oral microbiome during advanced dental caries in children, revealing novel taxa and co-occurrences with host molecules.</title>
        <authorList>
            <person name="Baker J.L."/>
            <person name="Morton J.T."/>
            <person name="Dinis M."/>
            <person name="Alvarez R."/>
            <person name="Tran N.C."/>
            <person name="Knight R."/>
            <person name="Edlund A."/>
        </authorList>
    </citation>
    <scope>NUCLEOTIDE SEQUENCE</scope>
    <source>
        <strain evidence="2">JCVI_38_bin.5</strain>
    </source>
</reference>
<sequence>MSNSENKAKTLVIGDMHLKEDLILSRVDQAIKKLNVNRVVFCGDYVDEWHSNRSIMLDAVDDFLTWIDGKRKHGFDVDFVLGNHDMQYLRGIPGPGTHADLYKEVSEALTYMKVQMACVVGNYVVTHAGITREWAYRFLTSDQRETPRTLSDALNEMFRRGDDKALAALDSAGPGRGGSEIASPLWADLSELYQDPLPGINQIVGHTPVESIDIWEIPTKEGARTKSKLIFCDTFSLTPGLIAVGDGSMLLVEGTSARVVTSEELGLKSWDMASWNWMNIYVLPFL</sequence>
<protein>
    <submittedName>
        <fullName evidence="2">Metallophosphoesterase</fullName>
    </submittedName>
</protein>
<dbReference type="InterPro" id="IPR004843">
    <property type="entry name" value="Calcineurin-like_PHP"/>
</dbReference>
<dbReference type="Pfam" id="PF00149">
    <property type="entry name" value="Metallophos"/>
    <property type="match status" value="1"/>
</dbReference>
<dbReference type="AlphaFoldDB" id="A0A930YSP5"/>
<gene>
    <name evidence="2" type="ORF">HXK26_00500</name>
</gene>
<dbReference type="EMBL" id="JABZGW010000006">
    <property type="protein sequence ID" value="MBF4807172.1"/>
    <property type="molecule type" value="Genomic_DNA"/>
</dbReference>
<proteinExistence type="predicted"/>
<dbReference type="InterPro" id="IPR029052">
    <property type="entry name" value="Metallo-depent_PP-like"/>
</dbReference>
<evidence type="ECO:0000313" key="3">
    <source>
        <dbReference type="Proteomes" id="UP000698335"/>
    </source>
</evidence>
<comment type="caution">
    <text evidence="2">The sequence shown here is derived from an EMBL/GenBank/DDBJ whole genome shotgun (WGS) entry which is preliminary data.</text>
</comment>
<name>A0A930YSP5_9ACTN</name>
<dbReference type="Proteomes" id="UP000698335">
    <property type="component" value="Unassembled WGS sequence"/>
</dbReference>
<evidence type="ECO:0000259" key="1">
    <source>
        <dbReference type="Pfam" id="PF00149"/>
    </source>
</evidence>
<organism evidence="2 3">
    <name type="scientific">Lancefieldella rimae</name>
    <dbReference type="NCBI Taxonomy" id="1383"/>
    <lineage>
        <taxon>Bacteria</taxon>
        <taxon>Bacillati</taxon>
        <taxon>Actinomycetota</taxon>
        <taxon>Coriobacteriia</taxon>
        <taxon>Coriobacteriales</taxon>
        <taxon>Atopobiaceae</taxon>
        <taxon>Lancefieldella</taxon>
    </lineage>
</organism>
<dbReference type="Gene3D" id="3.60.21.10">
    <property type="match status" value="1"/>
</dbReference>
<dbReference type="GO" id="GO:0016787">
    <property type="term" value="F:hydrolase activity"/>
    <property type="evidence" value="ECO:0007669"/>
    <property type="project" value="InterPro"/>
</dbReference>